<dbReference type="InterPro" id="IPR003615">
    <property type="entry name" value="HNH_nuc"/>
</dbReference>
<dbReference type="AlphaFoldDB" id="A0A1H9UAF7"/>
<sequence>MGLAEFCDHHGFDQLRNYVIAAGGRRYGTRVITAVAHGHLPGQAPLKPQDVGDDDLVNQTLEALHFEVKELRPPKWTREELTLACSQLFSNDKVAQRFHDPAVQELAAFLQQLPFHAPQDRGLNFRSANSVQRKLFDLGTRLSGYKGKRTRGGALDNVIVAEFEADPASMHRRAAEIRAEHEPKAWMLFFGEGERKYGGDLDVLGSSYVYDDEADRAHQVREGHVIVIRDSEDVLGIGRISRIDRQDGVLRQQEVCPHCESGQFDERGKQRPRHRCRREGCNHEFDEPSTKHITVTQYVAYYGGTWRALDGAITADEVEEACTDEAWENTIRPLELGKLEAMLAQVAVPLPSLEAEARTAAKVKSARSAISGEGDGNAPKGGRRESKTKARNGQGGFRKALIKRYGHVCAITGPCPAEVLQAAHLRNFAEHETHNPTEGVLLRADVHLLFDNDLLAVDPTTWRVVLAPSLSDYPAYASLDGAEFADGPCEKAITDHFIAVTSTWA</sequence>
<accession>A0A1H9UAF7</accession>
<dbReference type="EMBL" id="FOFV01000015">
    <property type="protein sequence ID" value="SES06436.1"/>
    <property type="molecule type" value="Genomic_DNA"/>
</dbReference>
<dbReference type="GO" id="GO:0004519">
    <property type="term" value="F:endonuclease activity"/>
    <property type="evidence" value="ECO:0007669"/>
    <property type="project" value="UniProtKB-KW"/>
</dbReference>
<keyword evidence="4" id="KW-0255">Endonuclease</keyword>
<reference evidence="5" key="1">
    <citation type="submission" date="2016-10" db="EMBL/GenBank/DDBJ databases">
        <authorList>
            <person name="Varghese N."/>
            <person name="Submissions S."/>
        </authorList>
    </citation>
    <scope>NUCLEOTIDE SEQUENCE [LARGE SCALE GENOMIC DNA]</scope>
    <source>
        <strain evidence="5">DSM 44437</strain>
    </source>
</reference>
<dbReference type="Pfam" id="PF13391">
    <property type="entry name" value="HNH_2"/>
    <property type="match status" value="1"/>
</dbReference>
<keyword evidence="5" id="KW-1185">Reference proteome</keyword>
<organism evidence="4 5">
    <name type="scientific">Lentzea albida</name>
    <dbReference type="NCBI Taxonomy" id="65499"/>
    <lineage>
        <taxon>Bacteria</taxon>
        <taxon>Bacillati</taxon>
        <taxon>Actinomycetota</taxon>
        <taxon>Actinomycetes</taxon>
        <taxon>Pseudonocardiales</taxon>
        <taxon>Pseudonocardiaceae</taxon>
        <taxon>Lentzea</taxon>
    </lineage>
</organism>
<evidence type="ECO:0000259" key="2">
    <source>
        <dbReference type="Pfam" id="PF13391"/>
    </source>
</evidence>
<keyword evidence="4" id="KW-0378">Hydrolase</keyword>
<name>A0A1H9UAF7_9PSEU</name>
<evidence type="ECO:0000313" key="5">
    <source>
        <dbReference type="Proteomes" id="UP000199503"/>
    </source>
</evidence>
<dbReference type="STRING" id="65499.SAMN04488000_115138"/>
<evidence type="ECO:0000259" key="3">
    <source>
        <dbReference type="Pfam" id="PF26345"/>
    </source>
</evidence>
<feature type="domain" description="ScoMcrA-like N-terminal head" evidence="3">
    <location>
        <begin position="2"/>
        <end position="70"/>
    </location>
</feature>
<evidence type="ECO:0000313" key="4">
    <source>
        <dbReference type="EMBL" id="SES06436.1"/>
    </source>
</evidence>
<feature type="domain" description="HNH nuclease" evidence="2">
    <location>
        <begin position="409"/>
        <end position="458"/>
    </location>
</feature>
<feature type="region of interest" description="Disordered" evidence="1">
    <location>
        <begin position="363"/>
        <end position="395"/>
    </location>
</feature>
<protein>
    <submittedName>
        <fullName evidence="4">HNH endonuclease</fullName>
    </submittedName>
</protein>
<dbReference type="Pfam" id="PF26345">
    <property type="entry name" value="ScoMcrA_N"/>
    <property type="match status" value="1"/>
</dbReference>
<keyword evidence="4" id="KW-0540">Nuclease</keyword>
<dbReference type="Proteomes" id="UP000199503">
    <property type="component" value="Unassembled WGS sequence"/>
</dbReference>
<gene>
    <name evidence="4" type="ORF">SAMN04488000_115138</name>
</gene>
<proteinExistence type="predicted"/>
<dbReference type="InterPro" id="IPR058807">
    <property type="entry name" value="ScoMcrA_N"/>
</dbReference>
<evidence type="ECO:0000256" key="1">
    <source>
        <dbReference type="SAM" id="MobiDB-lite"/>
    </source>
</evidence>